<dbReference type="Pfam" id="PF09148">
    <property type="entry name" value="DUF1934"/>
    <property type="match status" value="1"/>
</dbReference>
<evidence type="ECO:0000313" key="2">
    <source>
        <dbReference type="Proteomes" id="UP000215459"/>
    </source>
</evidence>
<dbReference type="Gene3D" id="2.40.128.20">
    <property type="match status" value="1"/>
</dbReference>
<proteinExistence type="predicted"/>
<accession>A0A235B6P0</accession>
<dbReference type="InterPro" id="IPR015231">
    <property type="entry name" value="DUF1934"/>
</dbReference>
<keyword evidence="2" id="KW-1185">Reference proteome</keyword>
<organism evidence="1 2">
    <name type="scientific">Paludifilum halophilum</name>
    <dbReference type="NCBI Taxonomy" id="1642702"/>
    <lineage>
        <taxon>Bacteria</taxon>
        <taxon>Bacillati</taxon>
        <taxon>Bacillota</taxon>
        <taxon>Bacilli</taxon>
        <taxon>Bacillales</taxon>
        <taxon>Thermoactinomycetaceae</taxon>
        <taxon>Paludifilum</taxon>
    </lineage>
</organism>
<name>A0A235B6P0_9BACL</name>
<dbReference type="AlphaFoldDB" id="A0A235B6P0"/>
<evidence type="ECO:0000313" key="1">
    <source>
        <dbReference type="EMBL" id="OYD07960.1"/>
    </source>
</evidence>
<dbReference type="InterPro" id="IPR012674">
    <property type="entry name" value="Calycin"/>
</dbReference>
<dbReference type="EMBL" id="NOWF01000004">
    <property type="protein sequence ID" value="OYD07960.1"/>
    <property type="molecule type" value="Genomic_DNA"/>
</dbReference>
<evidence type="ECO:0008006" key="3">
    <source>
        <dbReference type="Google" id="ProtNLM"/>
    </source>
</evidence>
<sequence length="174" mass="20266">MRFPPLLEGKFVVHWKQRGCRGKLQYIGKERPLLIPIRLEIQSSIDPGEREDVQSIEQDLKGHFEKRDKHWVLRYTEKPGTEEEVRTTVKAGEEEVVVIRQGMVAYRTTYRPGSRTYSLIETPGGTSEMEINTLDYQWTGDEGSGSIRFSFQLRMEGEEMGRYQLQIQWTEVPA</sequence>
<gene>
    <name evidence="1" type="ORF">CHM34_07510</name>
</gene>
<dbReference type="Proteomes" id="UP000215459">
    <property type="component" value="Unassembled WGS sequence"/>
</dbReference>
<dbReference type="SUPFAM" id="SSF50814">
    <property type="entry name" value="Lipocalins"/>
    <property type="match status" value="1"/>
</dbReference>
<comment type="caution">
    <text evidence="1">The sequence shown here is derived from an EMBL/GenBank/DDBJ whole genome shotgun (WGS) entry which is preliminary data.</text>
</comment>
<dbReference type="OrthoDB" id="2352933at2"/>
<protein>
    <recommendedName>
        <fullName evidence="3">DUF1934 domain-containing protein</fullName>
    </recommendedName>
</protein>
<reference evidence="1 2" key="1">
    <citation type="submission" date="2017-07" db="EMBL/GenBank/DDBJ databases">
        <title>The genome sequence of Paludifilum halophilum highlights mechanisms for microbial adaptation to high salt environemnts.</title>
        <authorList>
            <person name="Belbahri L."/>
        </authorList>
    </citation>
    <scope>NUCLEOTIDE SEQUENCE [LARGE SCALE GENOMIC DNA]</scope>
    <source>
        <strain evidence="1 2">DSM 102817</strain>
    </source>
</reference>